<feature type="transmembrane region" description="Helical" evidence="1">
    <location>
        <begin position="39"/>
        <end position="58"/>
    </location>
</feature>
<name>A0A0F9MKI9_9ZZZZ</name>
<protein>
    <submittedName>
        <fullName evidence="2">Uncharacterized protein</fullName>
    </submittedName>
</protein>
<dbReference type="AlphaFoldDB" id="A0A0F9MKI9"/>
<keyword evidence="1" id="KW-0812">Transmembrane</keyword>
<proteinExistence type="predicted"/>
<evidence type="ECO:0000256" key="1">
    <source>
        <dbReference type="SAM" id="Phobius"/>
    </source>
</evidence>
<accession>A0A0F9MKI9</accession>
<gene>
    <name evidence="2" type="ORF">LCGC14_1143930</name>
</gene>
<comment type="caution">
    <text evidence="2">The sequence shown here is derived from an EMBL/GenBank/DDBJ whole genome shotgun (WGS) entry which is preliminary data.</text>
</comment>
<sequence length="63" mass="7489">MDLLLSLIFTVVGFGLIILYIYSFVLLWTDKQFEDLIKILGTVLFLVFPVASWVYLFYRMFRS</sequence>
<evidence type="ECO:0000313" key="2">
    <source>
        <dbReference type="EMBL" id="KKM99826.1"/>
    </source>
</evidence>
<reference evidence="2" key="1">
    <citation type="journal article" date="2015" name="Nature">
        <title>Complex archaea that bridge the gap between prokaryotes and eukaryotes.</title>
        <authorList>
            <person name="Spang A."/>
            <person name="Saw J.H."/>
            <person name="Jorgensen S.L."/>
            <person name="Zaremba-Niedzwiedzka K."/>
            <person name="Martijn J."/>
            <person name="Lind A.E."/>
            <person name="van Eijk R."/>
            <person name="Schleper C."/>
            <person name="Guy L."/>
            <person name="Ettema T.J."/>
        </authorList>
    </citation>
    <scope>NUCLEOTIDE SEQUENCE</scope>
</reference>
<organism evidence="2">
    <name type="scientific">marine sediment metagenome</name>
    <dbReference type="NCBI Taxonomy" id="412755"/>
    <lineage>
        <taxon>unclassified sequences</taxon>
        <taxon>metagenomes</taxon>
        <taxon>ecological metagenomes</taxon>
    </lineage>
</organism>
<keyword evidence="1" id="KW-0472">Membrane</keyword>
<feature type="transmembrane region" description="Helical" evidence="1">
    <location>
        <begin position="6"/>
        <end position="27"/>
    </location>
</feature>
<keyword evidence="1" id="KW-1133">Transmembrane helix</keyword>
<dbReference type="EMBL" id="LAZR01005453">
    <property type="protein sequence ID" value="KKM99826.1"/>
    <property type="molecule type" value="Genomic_DNA"/>
</dbReference>